<dbReference type="STRING" id="1050202.GCA_000384035_00481"/>
<dbReference type="GO" id="GO:0005524">
    <property type="term" value="F:ATP binding"/>
    <property type="evidence" value="ECO:0007669"/>
    <property type="project" value="UniProtKB-UniRule"/>
</dbReference>
<evidence type="ECO:0000313" key="7">
    <source>
        <dbReference type="Proteomes" id="UP000239352"/>
    </source>
</evidence>
<proteinExistence type="predicted"/>
<evidence type="ECO:0000256" key="4">
    <source>
        <dbReference type="PROSITE-ProRule" id="PRU00409"/>
    </source>
</evidence>
<dbReference type="RefSeq" id="WP_106114883.1">
    <property type="nucleotide sequence ID" value="NZ_PVSR01000039.1"/>
</dbReference>
<dbReference type="GO" id="GO:0016874">
    <property type="term" value="F:ligase activity"/>
    <property type="evidence" value="ECO:0007669"/>
    <property type="project" value="UniProtKB-KW"/>
</dbReference>
<keyword evidence="2 4" id="KW-0547">Nucleotide-binding</keyword>
<evidence type="ECO:0000256" key="3">
    <source>
        <dbReference type="ARBA" id="ARBA00022840"/>
    </source>
</evidence>
<keyword evidence="3 4" id="KW-0067">ATP-binding</keyword>
<reference evidence="6 7" key="1">
    <citation type="submission" date="2018-03" db="EMBL/GenBank/DDBJ databases">
        <title>Actinopolyspora mortivallis from Sahara, screening for active biomolecules.</title>
        <authorList>
            <person name="Selama O."/>
            <person name="Wellington E.M.H."/>
            <person name="Hacene H."/>
        </authorList>
    </citation>
    <scope>NUCLEOTIDE SEQUENCE [LARGE SCALE GENOMIC DNA]</scope>
    <source>
        <strain evidence="6 7">M5A</strain>
    </source>
</reference>
<gene>
    <name evidence="6" type="ORF">CEP50_16685</name>
</gene>
<dbReference type="GO" id="GO:0046872">
    <property type="term" value="F:metal ion binding"/>
    <property type="evidence" value="ECO:0007669"/>
    <property type="project" value="InterPro"/>
</dbReference>
<dbReference type="InterPro" id="IPR011761">
    <property type="entry name" value="ATP-grasp"/>
</dbReference>
<keyword evidence="1 6" id="KW-0436">Ligase</keyword>
<dbReference type="Gene3D" id="3.30.470.20">
    <property type="entry name" value="ATP-grasp fold, B domain"/>
    <property type="match status" value="1"/>
</dbReference>
<keyword evidence="7" id="KW-1185">Reference proteome</keyword>
<dbReference type="SMART" id="SM01209">
    <property type="entry name" value="GARS_A"/>
    <property type="match status" value="1"/>
</dbReference>
<dbReference type="InterPro" id="IPR040570">
    <property type="entry name" value="LAL_C2"/>
</dbReference>
<organism evidence="6 7">
    <name type="scientific">Actinopolyspora mortivallis</name>
    <dbReference type="NCBI Taxonomy" id="33906"/>
    <lineage>
        <taxon>Bacteria</taxon>
        <taxon>Bacillati</taxon>
        <taxon>Actinomycetota</taxon>
        <taxon>Actinomycetes</taxon>
        <taxon>Actinopolysporales</taxon>
        <taxon>Actinopolysporaceae</taxon>
        <taxon>Actinopolyspora</taxon>
    </lineage>
</organism>
<evidence type="ECO:0000313" key="6">
    <source>
        <dbReference type="EMBL" id="PRW62168.1"/>
    </source>
</evidence>
<comment type="caution">
    <text evidence="6">The sequence shown here is derived from an EMBL/GenBank/DDBJ whole genome shotgun (WGS) entry which is preliminary data.</text>
</comment>
<dbReference type="AlphaFoldDB" id="A0A2T0GSS2"/>
<dbReference type="EMBL" id="PVSR01000039">
    <property type="protein sequence ID" value="PRW62168.1"/>
    <property type="molecule type" value="Genomic_DNA"/>
</dbReference>
<feature type="domain" description="ATP-grasp" evidence="5">
    <location>
        <begin position="119"/>
        <end position="318"/>
    </location>
</feature>
<accession>A0A2T0GSS2</accession>
<dbReference type="InterPro" id="IPR052032">
    <property type="entry name" value="ATP-dep_AA_Ligase"/>
</dbReference>
<dbReference type="SUPFAM" id="SSF56059">
    <property type="entry name" value="Glutathione synthetase ATP-binding domain-like"/>
    <property type="match status" value="1"/>
</dbReference>
<sequence length="416" mass="45757">MSHLVVYESWLDGHGRDLPSLLDELGCSWTFVTRKKEHYRRAHGMHPIVSRADRVVEVETNEVETALPYVRDLVGSGSAGIFTVCDYYIPHVVELCDRLRLPCAYPGAASIVHDKARTRALLDEAGIPNPRYVLTDSVDRAASFAARVGYPVVCKPADMAASVLINRVENEEELRSAFSAVSGFTRNFREQPRDSSVLVEEWLTGREFSVETSAVDGKITVHGVTQKVLDDRGRFIEVGHQFPAPLSEDETRRIEEFTRDCLHAVGHDHGVTHTEVTMTERGPRLVEINSRPGGGNIVDLVRAVTGCDLLLAEVMMALGRHYEPPALHGGTGSAASAFLIPDRAGTVREIAGVESASARTNVERVEVHAELPEQVEEAVDNAARMCVVIARDPEGPDASRYAQEALKQLDLVYEGE</sequence>
<dbReference type="PROSITE" id="PS50975">
    <property type="entry name" value="ATP_GRASP"/>
    <property type="match status" value="1"/>
</dbReference>
<evidence type="ECO:0000259" key="5">
    <source>
        <dbReference type="PROSITE" id="PS50975"/>
    </source>
</evidence>
<dbReference type="PANTHER" id="PTHR43585:SF2">
    <property type="entry name" value="ATP-GRASP ENZYME FSQD"/>
    <property type="match status" value="1"/>
</dbReference>
<name>A0A2T0GSS2_ACTMO</name>
<dbReference type="Pfam" id="PF18603">
    <property type="entry name" value="LAL_C2"/>
    <property type="match status" value="1"/>
</dbReference>
<evidence type="ECO:0000256" key="2">
    <source>
        <dbReference type="ARBA" id="ARBA00022741"/>
    </source>
</evidence>
<evidence type="ECO:0000256" key="1">
    <source>
        <dbReference type="ARBA" id="ARBA00022598"/>
    </source>
</evidence>
<dbReference type="Pfam" id="PF13535">
    <property type="entry name" value="ATP-grasp_4"/>
    <property type="match status" value="1"/>
</dbReference>
<dbReference type="PANTHER" id="PTHR43585">
    <property type="entry name" value="FUMIPYRROLE BIOSYNTHESIS PROTEIN C"/>
    <property type="match status" value="1"/>
</dbReference>
<protein>
    <submittedName>
        <fullName evidence="6">Carboxylate--amine ligase</fullName>
    </submittedName>
</protein>
<dbReference type="InParanoid" id="A0A2T0GSS2"/>
<dbReference type="Proteomes" id="UP000239352">
    <property type="component" value="Unassembled WGS sequence"/>
</dbReference>